<proteinExistence type="predicted"/>
<organism evidence="3 4">
    <name type="scientific">Nonomuraea insulae</name>
    <dbReference type="NCBI Taxonomy" id="1616787"/>
    <lineage>
        <taxon>Bacteria</taxon>
        <taxon>Bacillati</taxon>
        <taxon>Actinomycetota</taxon>
        <taxon>Actinomycetes</taxon>
        <taxon>Streptosporangiales</taxon>
        <taxon>Streptosporangiaceae</taxon>
        <taxon>Nonomuraea</taxon>
    </lineage>
</organism>
<comment type="caution">
    <text evidence="3">The sequence shown here is derived from an EMBL/GenBank/DDBJ whole genome shotgun (WGS) entry which is preliminary data.</text>
</comment>
<name>A0ABW1DAT4_9ACTN</name>
<evidence type="ECO:0000256" key="2">
    <source>
        <dbReference type="SAM" id="Phobius"/>
    </source>
</evidence>
<keyword evidence="2" id="KW-1133">Transmembrane helix</keyword>
<protein>
    <submittedName>
        <fullName evidence="3">Uncharacterized protein</fullName>
    </submittedName>
</protein>
<feature type="compositionally biased region" description="Basic and acidic residues" evidence="1">
    <location>
        <begin position="23"/>
        <end position="43"/>
    </location>
</feature>
<keyword evidence="2" id="KW-0472">Membrane</keyword>
<evidence type="ECO:0000256" key="1">
    <source>
        <dbReference type="SAM" id="MobiDB-lite"/>
    </source>
</evidence>
<feature type="region of interest" description="Disordered" evidence="1">
    <location>
        <begin position="23"/>
        <end position="70"/>
    </location>
</feature>
<keyword evidence="4" id="KW-1185">Reference proteome</keyword>
<feature type="transmembrane region" description="Helical" evidence="2">
    <location>
        <begin position="109"/>
        <end position="131"/>
    </location>
</feature>
<sequence length="223" mass="25185">MNRWFWSGSNEFARQQGWEIDRSARGGRRYRDPRFESRKKEILEGTPQEEPVSEPPPRKFSPGDGFPRKHPKVARAHDLIATTGLVWRWRAEIALACAVPMVAVPLLRWLGPAAALLLAGAVLAGGVIPGVRRAAGRLIVRHRFQGLCLRTSTRTPEGRLPLVVHTRSTPDGAALLIWCRSGMSPELFEDYIPEIKVACFAREVILHRHHRHAHLLTIELRRA</sequence>
<dbReference type="Proteomes" id="UP001596058">
    <property type="component" value="Unassembled WGS sequence"/>
</dbReference>
<dbReference type="RefSeq" id="WP_379523759.1">
    <property type="nucleotide sequence ID" value="NZ_JBHSPA010000110.1"/>
</dbReference>
<gene>
    <name evidence="3" type="ORF">ACFPZ3_61770</name>
</gene>
<reference evidence="4" key="1">
    <citation type="journal article" date="2019" name="Int. J. Syst. Evol. Microbiol.">
        <title>The Global Catalogue of Microorganisms (GCM) 10K type strain sequencing project: providing services to taxonomists for standard genome sequencing and annotation.</title>
        <authorList>
            <consortium name="The Broad Institute Genomics Platform"/>
            <consortium name="The Broad Institute Genome Sequencing Center for Infectious Disease"/>
            <person name="Wu L."/>
            <person name="Ma J."/>
        </authorList>
    </citation>
    <scope>NUCLEOTIDE SEQUENCE [LARGE SCALE GENOMIC DNA]</scope>
    <source>
        <strain evidence="4">CCUG 53903</strain>
    </source>
</reference>
<keyword evidence="2" id="KW-0812">Transmembrane</keyword>
<evidence type="ECO:0000313" key="4">
    <source>
        <dbReference type="Proteomes" id="UP001596058"/>
    </source>
</evidence>
<dbReference type="EMBL" id="JBHSPA010000110">
    <property type="protein sequence ID" value="MFC5834345.1"/>
    <property type="molecule type" value="Genomic_DNA"/>
</dbReference>
<evidence type="ECO:0000313" key="3">
    <source>
        <dbReference type="EMBL" id="MFC5834345.1"/>
    </source>
</evidence>
<accession>A0ABW1DAT4</accession>